<evidence type="ECO:0000313" key="2">
    <source>
        <dbReference type="EMBL" id="KAG7405860.1"/>
    </source>
</evidence>
<evidence type="ECO:0000313" key="3">
    <source>
        <dbReference type="Proteomes" id="UP000694050"/>
    </source>
</evidence>
<dbReference type="InterPro" id="IPR024983">
    <property type="entry name" value="CHAT_dom"/>
</dbReference>
<gene>
    <name evidence="2" type="ORF">Forpe1208_v014209</name>
</gene>
<accession>A0A8J5TNR4</accession>
<dbReference type="EMBL" id="JAELUQ010000011">
    <property type="protein sequence ID" value="KAG7405860.1"/>
    <property type="molecule type" value="Genomic_DNA"/>
</dbReference>
<dbReference type="Pfam" id="PF12770">
    <property type="entry name" value="CHAT"/>
    <property type="match status" value="1"/>
</dbReference>
<reference evidence="2" key="1">
    <citation type="submission" date="2021-04" db="EMBL/GenBank/DDBJ databases">
        <title>First draft genome resource for Brassicaceae pathogens Fusarium oxysporum f. sp. raphani and Fusarium oxysporum f. sp. rapae.</title>
        <authorList>
            <person name="Asai S."/>
        </authorList>
    </citation>
    <scope>NUCLEOTIDE SEQUENCE</scope>
    <source>
        <strain evidence="2">Tf1208</strain>
    </source>
</reference>
<evidence type="ECO:0000259" key="1">
    <source>
        <dbReference type="Pfam" id="PF12770"/>
    </source>
</evidence>
<sequence>MVDDLAESLTLEELEVAIASLRNSLESMSRDDPDFYSKTTLLAHGLRKHYLLSRPHGDLSALEESITFLQQAVDGSSVDDDRRAEWLISLAFGLSLRYDATESEVDAIEASRVAYEAVDAVQKDDPSYVTILQSACYFIGKRAIRLHDEDDLERVFETHKSILAVTTVDHPKLKSRLRSYDDTLFKGYLSFGQIEYLKEAVRVSEYIINIPDQNPEEHARNVWLLGQRLVQRYLRTGTSADLDDSIRACQQAVDDTPLSSNNRQRRLQSLCDRLGEKYPQTLDEADFQAAKVVVDQILDYLPTKPKSRARSLGNIGIILSLRYRQTGRDDDFQQAVHVSREAVDLTAEGDIGRAVRLSNLGGVFAEAYGQTGNTERLAEAIRIGRDTLTATPDGHPDKALRHFNLADRLQLRYLESESTDDLEEAISLYRLVLNQFSAPVFLRVQAGYSLMQSCVWNRDWNQAYKAGSQTIDHLSLFRPLSLQNTDIQREASKLLGLGTETASLALEVGKSAATALEFLEMARGVMASSINVLRADIKDLERDFPELAGRYNRLRDQLDTGSVPKSDFALGEEVWGNEMSQRYDTGEQISALLEEIRSKPGFEHFSRPEDEERMRSAAALGPVIVVNVGPLACDAIIIQQDGFSAIPLPRLDKSDIDSKYQSLGRGSLKVLEWLWDAVAEPILTALGFTEPPHPGEMKRVWWVLTGSLSTFPIHAAGRHSQRNGETVMDRVMSSYATSVSAIVQSRRTAPVSHNEALLVSAGETPGHRRLAFTDREISVLRDICRQMKIQPVEPEPIREGVLSHLRKCKIFHFAGHGYTDTADPSKSQLYLKDWQTNPLTVASLLELNLHREGPFLAYLSACGTGQIKSQKLFDEGIHLISACQLAGFRHVIGTLWEVNDQSCVDMAAIIYEEILGGDMSDDSVCRGVHVATEAGRDQWLDETYGAEKTINPAENGSRKEKREVDFERDIISLDEDDGQSIPGAGNGSLHWVPYVHFGA</sequence>
<proteinExistence type="predicted"/>
<feature type="domain" description="CHAT" evidence="1">
    <location>
        <begin position="669"/>
        <end position="937"/>
    </location>
</feature>
<protein>
    <recommendedName>
        <fullName evidence="1">CHAT domain-containing protein</fullName>
    </recommendedName>
</protein>
<comment type="caution">
    <text evidence="2">The sequence shown here is derived from an EMBL/GenBank/DDBJ whole genome shotgun (WGS) entry which is preliminary data.</text>
</comment>
<organism evidence="2 3">
    <name type="scientific">Fusarium oxysporum f. sp. rapae</name>
    <dbReference type="NCBI Taxonomy" id="485398"/>
    <lineage>
        <taxon>Eukaryota</taxon>
        <taxon>Fungi</taxon>
        <taxon>Dikarya</taxon>
        <taxon>Ascomycota</taxon>
        <taxon>Pezizomycotina</taxon>
        <taxon>Sordariomycetes</taxon>
        <taxon>Hypocreomycetidae</taxon>
        <taxon>Hypocreales</taxon>
        <taxon>Nectriaceae</taxon>
        <taxon>Fusarium</taxon>
        <taxon>Fusarium oxysporum species complex</taxon>
    </lineage>
</organism>
<name>A0A8J5TNR4_FUSOX</name>
<dbReference type="AlphaFoldDB" id="A0A8J5TNR4"/>
<dbReference type="Proteomes" id="UP000694050">
    <property type="component" value="Unassembled WGS sequence"/>
</dbReference>